<evidence type="ECO:0000313" key="1">
    <source>
        <dbReference type="EMBL" id="QCO54752.1"/>
    </source>
</evidence>
<dbReference type="RefSeq" id="WP_137192422.1">
    <property type="nucleotide sequence ID" value="NZ_CP039964.1"/>
</dbReference>
<dbReference type="Gene3D" id="3.30.310.50">
    <property type="entry name" value="Alpha-D-phosphohexomutase, C-terminal domain"/>
    <property type="match status" value="1"/>
</dbReference>
<evidence type="ECO:0000313" key="2">
    <source>
        <dbReference type="Proteomes" id="UP000298631"/>
    </source>
</evidence>
<dbReference type="AlphaFoldDB" id="A0A4P8EDE1"/>
<dbReference type="KEGG" id="pseb:EOK75_02470"/>
<dbReference type="Pfam" id="PF09981">
    <property type="entry name" value="DUF2218"/>
    <property type="match status" value="1"/>
</dbReference>
<dbReference type="InterPro" id="IPR014543">
    <property type="entry name" value="UCP028291"/>
</dbReference>
<accession>A0A4P8EDE1</accession>
<name>A0A4P8EDE1_9RHOB</name>
<dbReference type="OrthoDB" id="9806511at2"/>
<reference evidence="1 2" key="1">
    <citation type="submission" date="2019-05" db="EMBL/GenBank/DDBJ databases">
        <title>Pseudorhodobacter turbinis sp. nov., isolated from the gut of the Korean turban shell.</title>
        <authorList>
            <person name="Jeong Y.-S."/>
            <person name="Kang W.-R."/>
            <person name="Bae J.-W."/>
        </authorList>
    </citation>
    <scope>NUCLEOTIDE SEQUENCE [LARGE SCALE GENOMIC DNA]</scope>
    <source>
        <strain evidence="1 2">S12M18</strain>
    </source>
</reference>
<organism evidence="1 2">
    <name type="scientific">Pseudorhodobacter turbinis</name>
    <dbReference type="NCBI Taxonomy" id="2500533"/>
    <lineage>
        <taxon>Bacteria</taxon>
        <taxon>Pseudomonadati</taxon>
        <taxon>Pseudomonadota</taxon>
        <taxon>Alphaproteobacteria</taxon>
        <taxon>Rhodobacterales</taxon>
        <taxon>Paracoccaceae</taxon>
        <taxon>Pseudorhodobacter</taxon>
    </lineage>
</organism>
<sequence length="96" mass="10517">MLTSTAHYPTEHASKYLQQLCKHFAHKVTVENDAHRGSVALEAGPAELTADENGLTIRVTAEDAKGIIGARFVFDIHLVTFAHREGFTGLSWAMLP</sequence>
<gene>
    <name evidence="1" type="ORF">EOK75_02470</name>
</gene>
<proteinExistence type="predicted"/>
<dbReference type="EMBL" id="CP039964">
    <property type="protein sequence ID" value="QCO54752.1"/>
    <property type="molecule type" value="Genomic_DNA"/>
</dbReference>
<keyword evidence="2" id="KW-1185">Reference proteome</keyword>
<protein>
    <submittedName>
        <fullName evidence="1">DUF2218 domain-containing protein</fullName>
    </submittedName>
</protein>
<dbReference type="Proteomes" id="UP000298631">
    <property type="component" value="Chromosome"/>
</dbReference>